<evidence type="ECO:0000313" key="1">
    <source>
        <dbReference type="EMBL" id="KAK7498242.1"/>
    </source>
</evidence>
<name>A0ABD0LFJ8_9CAEN</name>
<dbReference type="AlphaFoldDB" id="A0ABD0LFJ8"/>
<dbReference type="Proteomes" id="UP001519460">
    <property type="component" value="Unassembled WGS sequence"/>
</dbReference>
<proteinExistence type="predicted"/>
<reference evidence="1 2" key="1">
    <citation type="journal article" date="2023" name="Sci. Data">
        <title>Genome assembly of the Korean intertidal mud-creeper Batillaria attramentaria.</title>
        <authorList>
            <person name="Patra A.K."/>
            <person name="Ho P.T."/>
            <person name="Jun S."/>
            <person name="Lee S.J."/>
            <person name="Kim Y."/>
            <person name="Won Y.J."/>
        </authorList>
    </citation>
    <scope>NUCLEOTIDE SEQUENCE [LARGE SCALE GENOMIC DNA]</scope>
    <source>
        <strain evidence="1">Wonlab-2016</strain>
    </source>
</reference>
<sequence>MKWLRIKSVSLENVTELEDVECTSTTPGIELVSFAPLGRQNGFCVHDSSEDEREIDTETLVTDVGVFLLNVDDCMLGLLGADCCLEVVICSKVTAVLKVKPQNQSPACDCTARRP</sequence>
<protein>
    <submittedName>
        <fullName evidence="1">Uncharacterized protein</fullName>
    </submittedName>
</protein>
<dbReference type="EMBL" id="JACVVK020000052">
    <property type="protein sequence ID" value="KAK7498242.1"/>
    <property type="molecule type" value="Genomic_DNA"/>
</dbReference>
<accession>A0ABD0LFJ8</accession>
<organism evidence="1 2">
    <name type="scientific">Batillaria attramentaria</name>
    <dbReference type="NCBI Taxonomy" id="370345"/>
    <lineage>
        <taxon>Eukaryota</taxon>
        <taxon>Metazoa</taxon>
        <taxon>Spiralia</taxon>
        <taxon>Lophotrochozoa</taxon>
        <taxon>Mollusca</taxon>
        <taxon>Gastropoda</taxon>
        <taxon>Caenogastropoda</taxon>
        <taxon>Sorbeoconcha</taxon>
        <taxon>Cerithioidea</taxon>
        <taxon>Batillariidae</taxon>
        <taxon>Batillaria</taxon>
    </lineage>
</organism>
<evidence type="ECO:0000313" key="2">
    <source>
        <dbReference type="Proteomes" id="UP001519460"/>
    </source>
</evidence>
<keyword evidence="2" id="KW-1185">Reference proteome</keyword>
<comment type="caution">
    <text evidence="1">The sequence shown here is derived from an EMBL/GenBank/DDBJ whole genome shotgun (WGS) entry which is preliminary data.</text>
</comment>
<gene>
    <name evidence="1" type="ORF">BaRGS_00010502</name>
</gene>